<gene>
    <name evidence="2" type="ORF">Phou_084880</name>
</gene>
<evidence type="ECO:0000313" key="2">
    <source>
        <dbReference type="EMBL" id="GFJ84308.1"/>
    </source>
</evidence>
<evidence type="ECO:0000313" key="3">
    <source>
        <dbReference type="Proteomes" id="UP000482800"/>
    </source>
</evidence>
<feature type="region of interest" description="Disordered" evidence="1">
    <location>
        <begin position="1"/>
        <end position="23"/>
    </location>
</feature>
<dbReference type="AlphaFoldDB" id="A0A6V8KNX6"/>
<name>A0A6V8KNX6_9ACTN</name>
<proteinExistence type="predicted"/>
<evidence type="ECO:0000256" key="1">
    <source>
        <dbReference type="SAM" id="MobiDB-lite"/>
    </source>
</evidence>
<keyword evidence="3" id="KW-1185">Reference proteome</keyword>
<reference evidence="2 3" key="1">
    <citation type="submission" date="2020-03" db="EMBL/GenBank/DDBJ databases">
        <title>Whole genome shotgun sequence of Phytohabitans houttuyneae NBRC 108639.</title>
        <authorList>
            <person name="Komaki H."/>
            <person name="Tamura T."/>
        </authorList>
    </citation>
    <scope>NUCLEOTIDE SEQUENCE [LARGE SCALE GENOMIC DNA]</scope>
    <source>
        <strain evidence="2 3">NBRC 108639</strain>
    </source>
</reference>
<dbReference type="Proteomes" id="UP000482800">
    <property type="component" value="Unassembled WGS sequence"/>
</dbReference>
<sequence>MIVVSEEGTPTMARTLPARPGGRTWRAARAATRAVAPAAFSVDGTAFAVG</sequence>
<dbReference type="EMBL" id="BLPF01000003">
    <property type="protein sequence ID" value="GFJ84308.1"/>
    <property type="molecule type" value="Genomic_DNA"/>
</dbReference>
<accession>A0A6V8KNX6</accession>
<organism evidence="2 3">
    <name type="scientific">Phytohabitans houttuyneae</name>
    <dbReference type="NCBI Taxonomy" id="1076126"/>
    <lineage>
        <taxon>Bacteria</taxon>
        <taxon>Bacillati</taxon>
        <taxon>Actinomycetota</taxon>
        <taxon>Actinomycetes</taxon>
        <taxon>Micromonosporales</taxon>
        <taxon>Micromonosporaceae</taxon>
    </lineage>
</organism>
<reference evidence="2 3" key="2">
    <citation type="submission" date="2020-03" db="EMBL/GenBank/DDBJ databases">
        <authorList>
            <person name="Ichikawa N."/>
            <person name="Kimura A."/>
            <person name="Kitahashi Y."/>
            <person name="Uohara A."/>
        </authorList>
    </citation>
    <scope>NUCLEOTIDE SEQUENCE [LARGE SCALE GENOMIC DNA]</scope>
    <source>
        <strain evidence="2 3">NBRC 108639</strain>
    </source>
</reference>
<protein>
    <submittedName>
        <fullName evidence="2">Uncharacterized protein</fullName>
    </submittedName>
</protein>
<comment type="caution">
    <text evidence="2">The sequence shown here is derived from an EMBL/GenBank/DDBJ whole genome shotgun (WGS) entry which is preliminary data.</text>
</comment>